<feature type="domain" description="DinB-like" evidence="5">
    <location>
        <begin position="11"/>
        <end position="119"/>
    </location>
</feature>
<dbReference type="Gene3D" id="1.20.120.450">
    <property type="entry name" value="dinb family like domain"/>
    <property type="match status" value="1"/>
</dbReference>
<keyword evidence="1" id="KW-0560">Oxidoreductase</keyword>
<feature type="domain" description="Sulfatase-modifying factor enzyme-like" evidence="4">
    <location>
        <begin position="169"/>
        <end position="406"/>
    </location>
</feature>
<dbReference type="InterPro" id="IPR034660">
    <property type="entry name" value="DinB/YfiT-like"/>
</dbReference>
<evidence type="ECO:0000259" key="5">
    <source>
        <dbReference type="Pfam" id="PF12867"/>
    </source>
</evidence>
<protein>
    <submittedName>
        <fullName evidence="6">SUMF1/EgtB/PvdO family nonheme iron enzyme</fullName>
    </submittedName>
</protein>
<name>A0AA96GEC4_9BACT</name>
<keyword evidence="2" id="KW-0408">Iron</keyword>
<dbReference type="Pfam" id="PF03781">
    <property type="entry name" value="FGE-sulfatase"/>
    <property type="match status" value="1"/>
</dbReference>
<dbReference type="AlphaFoldDB" id="A0AA96GEC4"/>
<evidence type="ECO:0000313" key="7">
    <source>
        <dbReference type="Proteomes" id="UP001302719"/>
    </source>
</evidence>
<organism evidence="6 7">
    <name type="scientific">Candidatus Nitrospira allomarina</name>
    <dbReference type="NCBI Taxonomy" id="3020900"/>
    <lineage>
        <taxon>Bacteria</taxon>
        <taxon>Pseudomonadati</taxon>
        <taxon>Nitrospirota</taxon>
        <taxon>Nitrospiria</taxon>
        <taxon>Nitrospirales</taxon>
        <taxon>Nitrospiraceae</taxon>
        <taxon>Nitrospira</taxon>
    </lineage>
</organism>
<dbReference type="EMBL" id="CP116967">
    <property type="protein sequence ID" value="WNM58445.1"/>
    <property type="molecule type" value="Genomic_DNA"/>
</dbReference>
<dbReference type="SUPFAM" id="SSF109854">
    <property type="entry name" value="DinB/YfiT-like putative metalloenzymes"/>
    <property type="match status" value="1"/>
</dbReference>
<evidence type="ECO:0000256" key="2">
    <source>
        <dbReference type="ARBA" id="ARBA00023004"/>
    </source>
</evidence>
<dbReference type="KEGG" id="nall:PP769_01400"/>
<evidence type="ECO:0000256" key="1">
    <source>
        <dbReference type="ARBA" id="ARBA00023002"/>
    </source>
</evidence>
<comment type="pathway">
    <text evidence="3">Amino-acid biosynthesis; ergothioneine biosynthesis.</text>
</comment>
<dbReference type="InterPro" id="IPR005532">
    <property type="entry name" value="SUMF_dom"/>
</dbReference>
<dbReference type="RefSeq" id="WP_312644275.1">
    <property type="nucleotide sequence ID" value="NZ_CP116967.1"/>
</dbReference>
<dbReference type="PANTHER" id="PTHR43397:SF1">
    <property type="entry name" value="ERGOTHIONEINE BIOSYNTHESIS PROTEIN 1"/>
    <property type="match status" value="1"/>
</dbReference>
<gene>
    <name evidence="6" type="ORF">PP769_01400</name>
</gene>
<dbReference type="InterPro" id="IPR051128">
    <property type="entry name" value="EgtD_Methyltrsf_superfamily"/>
</dbReference>
<accession>A0AA96GEC4</accession>
<dbReference type="SUPFAM" id="SSF56436">
    <property type="entry name" value="C-type lectin-like"/>
    <property type="match status" value="1"/>
</dbReference>
<dbReference type="Proteomes" id="UP001302719">
    <property type="component" value="Chromosome"/>
</dbReference>
<dbReference type="PANTHER" id="PTHR43397">
    <property type="entry name" value="ERGOTHIONEINE BIOSYNTHESIS PROTEIN 1"/>
    <property type="match status" value="1"/>
</dbReference>
<dbReference type="InterPro" id="IPR016187">
    <property type="entry name" value="CTDL_fold"/>
</dbReference>
<evidence type="ECO:0000259" key="4">
    <source>
        <dbReference type="Pfam" id="PF03781"/>
    </source>
</evidence>
<dbReference type="Pfam" id="PF12867">
    <property type="entry name" value="DinB_2"/>
    <property type="match status" value="1"/>
</dbReference>
<evidence type="ECO:0000256" key="3">
    <source>
        <dbReference type="ARBA" id="ARBA00037882"/>
    </source>
</evidence>
<sequence length="408" mass="47175">MSQLPQLQKELESARLRTDKLFSCMSAEAMYERPIPERNRLIFYLGHLEAFDWNQIGRWTLGMPSFHESFDQLFEAGIDPSLGSFPVDQASDWPTVNEVYQYNSRAREEVDRLLTSVPEWIVHMAVEHRLMHAETNAYLLHHLDSKYKNPPSDFSSVSSFSISDETVKDEMIEVPEGIATLGMKPDEGFGWDNEFTQHEVGVPGFLISRYKVTNQQYLRFVQDGGEPSAFWVKRGDAWYVRTMFQEIPLPKSWPVYVTHRQAQAYANWVGMTLPTEAQFHRAAFGTPAGIERRFSWGDEASMFQNINVDSQFWDPVPVTSQSYERNGFGVAQMVGNGWEWTSTLFHPFHGFSPLPTYPGYSARFFDQDHYVVKGGGPHTPSRLLRRSFRNWFRQSYPYAHIGFRCVQS</sequence>
<dbReference type="InterPro" id="IPR024775">
    <property type="entry name" value="DinB-like"/>
</dbReference>
<dbReference type="Gene3D" id="3.90.1580.10">
    <property type="entry name" value="paralog of FGE (formylglycine-generating enzyme)"/>
    <property type="match status" value="1"/>
</dbReference>
<reference evidence="6 7" key="1">
    <citation type="submission" date="2023-01" db="EMBL/GenBank/DDBJ databases">
        <title>Cultivation and genomic characterization of new, ubiquitous marine nitrite-oxidizing bacteria from the Nitrospirales.</title>
        <authorList>
            <person name="Mueller A.J."/>
            <person name="Daebeler A."/>
            <person name="Herbold C.W."/>
            <person name="Kirkegaard R.H."/>
            <person name="Daims H."/>
        </authorList>
    </citation>
    <scope>NUCLEOTIDE SEQUENCE [LARGE SCALE GENOMIC DNA]</scope>
    <source>
        <strain evidence="6 7">VA</strain>
    </source>
</reference>
<proteinExistence type="predicted"/>
<dbReference type="InterPro" id="IPR042095">
    <property type="entry name" value="SUMF_sf"/>
</dbReference>
<evidence type="ECO:0000313" key="6">
    <source>
        <dbReference type="EMBL" id="WNM58445.1"/>
    </source>
</evidence>
<keyword evidence="7" id="KW-1185">Reference proteome</keyword>